<comment type="caution">
    <text evidence="1">The sequence shown here is derived from an EMBL/GenBank/DDBJ whole genome shotgun (WGS) entry which is preliminary data.</text>
</comment>
<evidence type="ECO:0008006" key="3">
    <source>
        <dbReference type="Google" id="ProtNLM"/>
    </source>
</evidence>
<reference evidence="2" key="1">
    <citation type="submission" date="2023-07" db="EMBL/GenBank/DDBJ databases">
        <title>30 novel species of actinomycetes from the DSMZ collection.</title>
        <authorList>
            <person name="Nouioui I."/>
        </authorList>
    </citation>
    <scope>NUCLEOTIDE SEQUENCE [LARGE SCALE GENOMIC DNA]</scope>
    <source>
        <strain evidence="2">DSM 44915</strain>
    </source>
</reference>
<name>A0ABU2JZ21_9ACTN</name>
<proteinExistence type="predicted"/>
<dbReference type="EMBL" id="JAVREO010000025">
    <property type="protein sequence ID" value="MDT0270250.1"/>
    <property type="molecule type" value="Genomic_DNA"/>
</dbReference>
<evidence type="ECO:0000313" key="1">
    <source>
        <dbReference type="EMBL" id="MDT0270250.1"/>
    </source>
</evidence>
<protein>
    <recommendedName>
        <fullName evidence="3">Minor tail protein</fullName>
    </recommendedName>
</protein>
<accession>A0ABU2JZ21</accession>
<keyword evidence="2" id="KW-1185">Reference proteome</keyword>
<dbReference type="RefSeq" id="WP_311670330.1">
    <property type="nucleotide sequence ID" value="NZ_JAVREO010000025.1"/>
</dbReference>
<sequence>MPELRYEIWTGAGWEDITGDVRTREATVISRGRPDEATTADPGSASFQLNNGASRVNGVVGRYSPRNPRSDLYGRIGRNTPVRVSVRGGAPYLDVPESTRMDAAVSDPLPTPTTGLDVRVDLALARVPGQTPATAPAPWRADWTDVIGQYVPAGDQRSWYLTVNAFGGLSIRWSTDGTNGAGSIVTAQMSDRPVPYRSGERFALRVVATWSGGTWTTAAYHAPTMAGPWREVGQQSGTGAPPYAAAVPINVGAVASQGLIAHGGRHYGASIAIDGTLAAAPDWSTATPGDTSTTDPQGNEWVLSGGAQWTDWYPRWVGEISSWPARWDLSEADVWVPISAAGILRRLGQGARPLASTLRRKIPTYGPSLLAYWPMEDGQDATEAASALPDGPAMATSGLRFAANSGLPSSAPLPTVADGTRITAPLPALPSGSAGWRFELIYYLDTLPTTETLLVALDMAGGGVARMTLSISTAQLVARWYDADGGVIATSGTTQPDILAWWRWGWCRLFLTAIPDGSAATWEMYSTPVGEVAYWGLRSSRPFYAAPRRINTVWPSSAAGLPIGHVTYTNTPSGQPYGAGVGGPLDGWRGETATARIRRLAQEEALPIVAAGGITPEYTRMGPQRIATVLDLLRQCAEADGGELGETRDHLGLAYRPRFSLLNRAPALTLDYAAGHIAPPLEPQDDDQTVRNDITVTRTQGSSARAVLESGPLSVHAPPDGIGVYDETVDVNVAGDGQLADMAAWRLHLATVDEMRYPVVRLNLRNQRMQQFVQAYLDRLDVGARITIANPPEWLPPEPIDLIVQSYTEHLGQYAWGVELTCTPASPWTVGEVAGDDPAGGAAPTHVDTDGSVLAADVDATSGQLIVQTLDGPTWVTTAGPAPTAAAGDLPVDLAVGGEVVTLESCEPFVWDDFARTEASGWGSLPCTTPVSWVLSGGAPADRSVAGGQGLVALTTVNGLRFQFVDGWVYTSCEVLVSISPSAVAAGAPILAGLALRISGSEWYWPRLLLTPAGTVGIEIARGVTPISPLALTGYTYTGGTAVWLRARVAGDTIQARAWPATSREPAHWHAVATDPAPIESGYIGTVAMTSAGNTNSGLTVAHRGFELASPQLMTVDRSVNGVAKRHSGGADIRLAHPMIVAL</sequence>
<dbReference type="Proteomes" id="UP001183410">
    <property type="component" value="Unassembled WGS sequence"/>
</dbReference>
<evidence type="ECO:0000313" key="2">
    <source>
        <dbReference type="Proteomes" id="UP001183410"/>
    </source>
</evidence>
<organism evidence="1 2">
    <name type="scientific">Streptomyces chisholmiae</name>
    <dbReference type="NCBI Taxonomy" id="3075540"/>
    <lineage>
        <taxon>Bacteria</taxon>
        <taxon>Bacillati</taxon>
        <taxon>Actinomycetota</taxon>
        <taxon>Actinomycetes</taxon>
        <taxon>Kitasatosporales</taxon>
        <taxon>Streptomycetaceae</taxon>
        <taxon>Streptomyces</taxon>
    </lineage>
</organism>
<gene>
    <name evidence="1" type="ORF">RM844_28665</name>
</gene>